<sequence>MDTDAAGHHHNTAITRWVESAEAALMRERGVDGYFGTAPRVRHEVDYEARLWFGQEVTATVVLERIGTSSMTFGYEVWGEAFEDRTRTRAARGKYVTVHVPDGADRSRPWPPEWVVALTDAP</sequence>
<dbReference type="OrthoDB" id="3467114at2"/>
<proteinExistence type="predicted"/>
<dbReference type="Gene3D" id="3.10.129.10">
    <property type="entry name" value="Hotdog Thioesterase"/>
    <property type="match status" value="1"/>
</dbReference>
<dbReference type="Pfam" id="PF13279">
    <property type="entry name" value="4HBT_2"/>
    <property type="match status" value="1"/>
</dbReference>
<dbReference type="CDD" id="cd00586">
    <property type="entry name" value="4HBT"/>
    <property type="match status" value="1"/>
</dbReference>
<accession>A0A502CQT3</accession>
<dbReference type="AlphaFoldDB" id="A0A502CQT3"/>
<evidence type="ECO:0000313" key="1">
    <source>
        <dbReference type="EMBL" id="TPG14156.1"/>
    </source>
</evidence>
<dbReference type="InterPro" id="IPR029069">
    <property type="entry name" value="HotDog_dom_sf"/>
</dbReference>
<dbReference type="EMBL" id="RCZM01000006">
    <property type="protein sequence ID" value="TPG14156.1"/>
    <property type="molecule type" value="Genomic_DNA"/>
</dbReference>
<dbReference type="Proteomes" id="UP000317722">
    <property type="component" value="Unassembled WGS sequence"/>
</dbReference>
<organism evidence="1 2">
    <name type="scientific">Pedococcus bigeumensis</name>
    <dbReference type="NCBI Taxonomy" id="433644"/>
    <lineage>
        <taxon>Bacteria</taxon>
        <taxon>Bacillati</taxon>
        <taxon>Actinomycetota</taxon>
        <taxon>Actinomycetes</taxon>
        <taxon>Micrococcales</taxon>
        <taxon>Intrasporangiaceae</taxon>
        <taxon>Pedococcus</taxon>
    </lineage>
</organism>
<name>A0A502CQT3_9MICO</name>
<protein>
    <submittedName>
        <fullName evidence="1">Acyl-CoA thioesterase</fullName>
    </submittedName>
</protein>
<evidence type="ECO:0000313" key="2">
    <source>
        <dbReference type="Proteomes" id="UP000317722"/>
    </source>
</evidence>
<dbReference type="SUPFAM" id="SSF54637">
    <property type="entry name" value="Thioesterase/thiol ester dehydrase-isomerase"/>
    <property type="match status" value="1"/>
</dbReference>
<gene>
    <name evidence="1" type="ORF">EAH86_17560</name>
</gene>
<reference evidence="1 2" key="1">
    <citation type="journal article" date="2019" name="Environ. Microbiol.">
        <title>Species interactions and distinct microbial communities in high Arctic permafrost affected cryosols are associated with the CH4 and CO2 gas fluxes.</title>
        <authorList>
            <person name="Altshuler I."/>
            <person name="Hamel J."/>
            <person name="Turney S."/>
            <person name="Magnuson E."/>
            <person name="Levesque R."/>
            <person name="Greer C."/>
            <person name="Whyte L.G."/>
        </authorList>
    </citation>
    <scope>NUCLEOTIDE SEQUENCE [LARGE SCALE GENOMIC DNA]</scope>
    <source>
        <strain evidence="1 2">S9.3A</strain>
    </source>
</reference>
<keyword evidence="2" id="KW-1185">Reference proteome</keyword>
<comment type="caution">
    <text evidence="1">The sequence shown here is derived from an EMBL/GenBank/DDBJ whole genome shotgun (WGS) entry which is preliminary data.</text>
</comment>